<dbReference type="PANTHER" id="PTHR37988:SF1">
    <property type="entry name" value="UPF0592 MEMBRANE PROTEIN C7D4.03C"/>
    <property type="match status" value="1"/>
</dbReference>
<evidence type="ECO:0000313" key="2">
    <source>
        <dbReference type="EMBL" id="ORZ06860.1"/>
    </source>
</evidence>
<organism evidence="2 3">
    <name type="scientific">Absidia repens</name>
    <dbReference type="NCBI Taxonomy" id="90262"/>
    <lineage>
        <taxon>Eukaryota</taxon>
        <taxon>Fungi</taxon>
        <taxon>Fungi incertae sedis</taxon>
        <taxon>Mucoromycota</taxon>
        <taxon>Mucoromycotina</taxon>
        <taxon>Mucoromycetes</taxon>
        <taxon>Mucorales</taxon>
        <taxon>Cunninghamellaceae</taxon>
        <taxon>Absidia</taxon>
    </lineage>
</organism>
<comment type="caution">
    <text evidence="2">The sequence shown here is derived from an EMBL/GenBank/DDBJ whole genome shotgun (WGS) entry which is preliminary data.</text>
</comment>
<dbReference type="AlphaFoldDB" id="A0A1X2I0Q2"/>
<dbReference type="Proteomes" id="UP000193560">
    <property type="component" value="Unassembled WGS sequence"/>
</dbReference>
<keyword evidence="3" id="KW-1185">Reference proteome</keyword>
<dbReference type="EMBL" id="MCGE01000037">
    <property type="protein sequence ID" value="ORZ06860.1"/>
    <property type="molecule type" value="Genomic_DNA"/>
</dbReference>
<dbReference type="Pfam" id="PF08578">
    <property type="entry name" value="DUF1765"/>
    <property type="match status" value="1"/>
</dbReference>
<evidence type="ECO:0000313" key="3">
    <source>
        <dbReference type="Proteomes" id="UP000193560"/>
    </source>
</evidence>
<feature type="compositionally biased region" description="Polar residues" evidence="1">
    <location>
        <begin position="304"/>
        <end position="318"/>
    </location>
</feature>
<evidence type="ECO:0000256" key="1">
    <source>
        <dbReference type="SAM" id="MobiDB-lite"/>
    </source>
</evidence>
<dbReference type="STRING" id="90262.A0A1X2I0Q2"/>
<sequence length="594" mass="68227">MARSEFIAYDNTDTTFDDWYSPVENTVMANRSQLQEYKRLLMATLRYAIEKLNHKAIYSNMISFCAKILAFGFIKIPGLAASLMRLLPVQKTITNRLVMEMGDLKHHVEYKSRLSSIFPGHLQPIMVWNLSQYKQHIRITQKQRSPVASTGNWIRRWQSDDSELFFSFYRHYHVALKTYVTAEFPSIHTHDLSQRNTMLAVSPGYLYLASYFAGKIDALLHRRLHSVTTFPQQTLQQSITSTSTSFTADSFNVPSIDTAIQTSSTQDEFPPLTPPKDTQTQQIHAPANDLKAISPPPPPPPRPVSTQQPTHSSNNTLHCQPPGKPPPLEMATQRYGECLVWCVMVAEPVGLFHDMINVWIRTTVKTTSIMAVESVFCLLDFIDVVILETQQTQSRQMHNSLVAPKTNNPILQPMDLPFLLYMLQLIFLQSDHAITLLRALSFVYTNFEFLVPSSALLEFMCSRILLATPIFERLLLHWNRNIRTFFLRCLIWRIGRTWNTANVQWLPIIQLLTTSPTIEVTSTDDTLTCNKPTTNWSSTLDRTCDGNDCWKALTQLHDLKRNNAKQEQKDYIRCSLCTYYSKRYLTLSINGIWS</sequence>
<proteinExistence type="predicted"/>
<gene>
    <name evidence="2" type="ORF">BCR42DRAFT_155645</name>
</gene>
<reference evidence="2 3" key="1">
    <citation type="submission" date="2016-07" db="EMBL/GenBank/DDBJ databases">
        <title>Pervasive Adenine N6-methylation of Active Genes in Fungi.</title>
        <authorList>
            <consortium name="DOE Joint Genome Institute"/>
            <person name="Mondo S.J."/>
            <person name="Dannebaum R.O."/>
            <person name="Kuo R.C."/>
            <person name="Labutti K."/>
            <person name="Haridas S."/>
            <person name="Kuo A."/>
            <person name="Salamov A."/>
            <person name="Ahrendt S.R."/>
            <person name="Lipzen A."/>
            <person name="Sullivan W."/>
            <person name="Andreopoulos W.B."/>
            <person name="Clum A."/>
            <person name="Lindquist E."/>
            <person name="Daum C."/>
            <person name="Ramamoorthy G.K."/>
            <person name="Gryganskyi A."/>
            <person name="Culley D."/>
            <person name="Magnuson J.K."/>
            <person name="James T.Y."/>
            <person name="O'Malley M.A."/>
            <person name="Stajich J.E."/>
            <person name="Spatafora J.W."/>
            <person name="Visel A."/>
            <person name="Grigoriev I.V."/>
        </authorList>
    </citation>
    <scope>NUCLEOTIDE SEQUENCE [LARGE SCALE GENOMIC DNA]</scope>
    <source>
        <strain evidence="2 3">NRRL 1336</strain>
    </source>
</reference>
<dbReference type="OrthoDB" id="296767at2759"/>
<dbReference type="PANTHER" id="PTHR37988">
    <property type="entry name" value="UPF0592 MEMBRANE PROTEIN C7D4.03C"/>
    <property type="match status" value="1"/>
</dbReference>
<feature type="compositionally biased region" description="Pro residues" evidence="1">
    <location>
        <begin position="294"/>
        <end position="303"/>
    </location>
</feature>
<dbReference type="InterPro" id="IPR013887">
    <property type="entry name" value="UPF0592"/>
</dbReference>
<accession>A0A1X2I0Q2</accession>
<protein>
    <submittedName>
        <fullName evidence="2">Uncharacterized protein</fullName>
    </submittedName>
</protein>
<feature type="region of interest" description="Disordered" evidence="1">
    <location>
        <begin position="263"/>
        <end position="325"/>
    </location>
</feature>
<name>A0A1X2I0Q2_9FUNG</name>